<evidence type="ECO:0000256" key="1">
    <source>
        <dbReference type="SAM" id="MobiDB-lite"/>
    </source>
</evidence>
<gene>
    <name evidence="2" type="ORF">GCM10007298_13820</name>
</gene>
<name>A0ABQ1UIM1_9NOCA</name>
<organism evidence="2 3">
    <name type="scientific">Williamsia phyllosphaerae</name>
    <dbReference type="NCBI Taxonomy" id="885042"/>
    <lineage>
        <taxon>Bacteria</taxon>
        <taxon>Bacillati</taxon>
        <taxon>Actinomycetota</taxon>
        <taxon>Actinomycetes</taxon>
        <taxon>Mycobacteriales</taxon>
        <taxon>Nocardiaceae</taxon>
        <taxon>Williamsia</taxon>
    </lineage>
</organism>
<feature type="compositionally biased region" description="Pro residues" evidence="1">
    <location>
        <begin position="1"/>
        <end position="17"/>
    </location>
</feature>
<evidence type="ECO:0000313" key="2">
    <source>
        <dbReference type="EMBL" id="GGF18998.1"/>
    </source>
</evidence>
<dbReference type="EMBL" id="BMCS01000001">
    <property type="protein sequence ID" value="GGF18998.1"/>
    <property type="molecule type" value="Genomic_DNA"/>
</dbReference>
<accession>A0ABQ1UIM1</accession>
<dbReference type="Proteomes" id="UP000632454">
    <property type="component" value="Unassembled WGS sequence"/>
</dbReference>
<evidence type="ECO:0000313" key="3">
    <source>
        <dbReference type="Proteomes" id="UP000632454"/>
    </source>
</evidence>
<proteinExistence type="predicted"/>
<reference evidence="3" key="1">
    <citation type="journal article" date="2019" name="Int. J. Syst. Evol. Microbiol.">
        <title>The Global Catalogue of Microorganisms (GCM) 10K type strain sequencing project: providing services to taxonomists for standard genome sequencing and annotation.</title>
        <authorList>
            <consortium name="The Broad Institute Genomics Platform"/>
            <consortium name="The Broad Institute Genome Sequencing Center for Infectious Disease"/>
            <person name="Wu L."/>
            <person name="Ma J."/>
        </authorList>
    </citation>
    <scope>NUCLEOTIDE SEQUENCE [LARGE SCALE GENOMIC DNA]</scope>
    <source>
        <strain evidence="3">CCM 7855</strain>
    </source>
</reference>
<dbReference type="RefSeq" id="WP_188488140.1">
    <property type="nucleotide sequence ID" value="NZ_BMCS01000001.1"/>
</dbReference>
<keyword evidence="3" id="KW-1185">Reference proteome</keyword>
<feature type="region of interest" description="Disordered" evidence="1">
    <location>
        <begin position="1"/>
        <end position="21"/>
    </location>
</feature>
<protein>
    <submittedName>
        <fullName evidence="2">Uncharacterized protein</fullName>
    </submittedName>
</protein>
<sequence length="414" mass="44948">MTEPGFPHPGPRLPDPLTPSDIGRWCEKSVIPGVQPELSDDAAVVIASGHLSDAARGIVIRRMSAGLPVPTSSSINGAGGFGGLRRLQRSIGAIEAQLANPMLPSMVAPVIRSRRNTMTRRLDDARKNVITGKGIFATSIRGIRRERREGVHLELVDRERLFVGLTYTPTPNVNSGGYVRRAGSAAIDRVAGAVGAAATRAGLDKGNRWVNEILGDLETPSPNGDAKFVDGYETILFAAGSFYDRIIRCPAWHSDHFDMQRTAVDLNAELADIAADVIALRTIRVDLDNSRRAAGFDADLSDHISSREGSLRPVWTELIDRVAALASVAEVVESAAVELRVIAEFAHTATIDDRIDRLVARSGEREISADNTKRLTEQVRAGEDQLRIYRDVLQGNIARLSTGDATMRSRRLPE</sequence>
<comment type="caution">
    <text evidence="2">The sequence shown here is derived from an EMBL/GenBank/DDBJ whole genome shotgun (WGS) entry which is preliminary data.</text>
</comment>